<evidence type="ECO:0000256" key="3">
    <source>
        <dbReference type="ARBA" id="ARBA00023212"/>
    </source>
</evidence>
<reference evidence="9 10" key="1">
    <citation type="submission" date="2024-02" db="EMBL/GenBank/DDBJ databases">
        <authorList>
            <person name="Chen Y."/>
            <person name="Shah S."/>
            <person name="Dougan E. K."/>
            <person name="Thang M."/>
            <person name="Chan C."/>
        </authorList>
    </citation>
    <scope>NUCLEOTIDE SEQUENCE [LARGE SCALE GENOMIC DNA]</scope>
</reference>
<keyword evidence="9" id="KW-0969">Cilium</keyword>
<feature type="compositionally biased region" description="Basic and acidic residues" evidence="7">
    <location>
        <begin position="435"/>
        <end position="449"/>
    </location>
</feature>
<evidence type="ECO:0000256" key="1">
    <source>
        <dbReference type="ARBA" id="ARBA00004430"/>
    </source>
</evidence>
<gene>
    <name evidence="9" type="ORF">SCF082_LOCUS9913</name>
</gene>
<feature type="compositionally biased region" description="Basic and acidic residues" evidence="7">
    <location>
        <begin position="371"/>
        <end position="381"/>
    </location>
</feature>
<protein>
    <recommendedName>
        <fullName evidence="6">Cilia- and flagella-associated protein 91</fullName>
    </recommendedName>
</protein>
<feature type="domain" description="CFAP91" evidence="8">
    <location>
        <begin position="146"/>
        <end position="297"/>
    </location>
</feature>
<evidence type="ECO:0000259" key="8">
    <source>
        <dbReference type="Pfam" id="PF14738"/>
    </source>
</evidence>
<feature type="region of interest" description="Disordered" evidence="7">
    <location>
        <begin position="432"/>
        <end position="454"/>
    </location>
</feature>
<evidence type="ECO:0000256" key="5">
    <source>
        <dbReference type="ARBA" id="ARBA00029468"/>
    </source>
</evidence>
<dbReference type="InterPro" id="IPR026720">
    <property type="entry name" value="CFAP91"/>
</dbReference>
<accession>A0ABP0J2H3</accession>
<evidence type="ECO:0000256" key="6">
    <source>
        <dbReference type="ARBA" id="ARBA00029555"/>
    </source>
</evidence>
<comment type="subcellular location">
    <subcellularLocation>
        <location evidence="1">Cytoplasm</location>
        <location evidence="1">Cytoskeleton</location>
        <location evidence="1">Cilium axoneme</location>
    </subcellularLocation>
</comment>
<keyword evidence="3" id="KW-0206">Cytoskeleton</keyword>
<dbReference type="PANTHER" id="PTHR22455:SF10">
    <property type="entry name" value="CILIA- AND FLAGELLA-ASSOCIATED PROTEIN 91"/>
    <property type="match status" value="1"/>
</dbReference>
<sequence>MATRTILQSNRAYDHIYDPTYTTSHPNDHYRQTSKAMFNAQRIERVPDDKYMFSELPHYPRCTIQVTSKEALPKHVDKDWFSPGDRPSDPLRDIVHGTYRFKFQAWPNKQMLSTLPHIVQYAFKSHGTTFPTEGAAAEPPTKTVATQSVYRESEAQTDPYSPDYQIPSQVPEVLQLTHLTYGAGLPASEAELRIIERTRQKRLFKQMLPPPCDEFGMEVRIQLMEAQEFREWADRDRTIRELQEKRLQLLRQAFDERDMQREGAQMGKIDRVRQRKEEERDRKLAACQRLRTKVLRKMQKERTKADSDNVRKRDVIAEYADFTSQVYAPLARNGHVPDYNTAKIEVQPSDLASFPGLVQLEASLHPSVLRAPDRHPKDMDKKKKSSHQLRKELEMTTALKTAMESIKKELQQNEGDSKGETSLSAGGLKKFHLRNVLDRPDSPREKNDVLPEEEEQESAVLLLQRIIRGRAMQNIMFEGKEKRLDLINELRAAERFAETATRVEEKRYIDQLRDKAFEGVLESLQGSIISQTLDQLSKELLRFQEERRIAAMVKLAERDRQDRQAMESGRRQAEERLRAREDEMFRQIMGVHQGTVDSYLEEVLTSTVEEAAQTQALTEARLKAAYINQVVDTLEAFAEEPDVVVRELVHTFQLPHVRQEVIQRRIAQENKRFSEAARGALDETYRRVTEHVNPST</sequence>
<dbReference type="Pfam" id="PF14738">
    <property type="entry name" value="CFAP91"/>
    <property type="match status" value="1"/>
</dbReference>
<keyword evidence="2" id="KW-0963">Cytoplasm</keyword>
<comment type="caution">
    <text evidence="9">The sequence shown here is derived from an EMBL/GenBank/DDBJ whole genome shotgun (WGS) entry which is preliminary data.</text>
</comment>
<evidence type="ECO:0000313" key="9">
    <source>
        <dbReference type="EMBL" id="CAK9008556.1"/>
    </source>
</evidence>
<organism evidence="9 10">
    <name type="scientific">Durusdinium trenchii</name>
    <dbReference type="NCBI Taxonomy" id="1381693"/>
    <lineage>
        <taxon>Eukaryota</taxon>
        <taxon>Sar</taxon>
        <taxon>Alveolata</taxon>
        <taxon>Dinophyceae</taxon>
        <taxon>Suessiales</taxon>
        <taxon>Symbiodiniaceae</taxon>
        <taxon>Durusdinium</taxon>
    </lineage>
</organism>
<keyword evidence="4" id="KW-0966">Cell projection</keyword>
<comment type="similarity">
    <text evidence="5">Belongs to the CFAP91 family.</text>
</comment>
<feature type="region of interest" description="Disordered" evidence="7">
    <location>
        <begin position="368"/>
        <end position="391"/>
    </location>
</feature>
<keyword evidence="9" id="KW-0282">Flagellum</keyword>
<dbReference type="Proteomes" id="UP001642464">
    <property type="component" value="Unassembled WGS sequence"/>
</dbReference>
<dbReference type="InterPro" id="IPR032840">
    <property type="entry name" value="CFAP91_dom"/>
</dbReference>
<evidence type="ECO:0000256" key="2">
    <source>
        <dbReference type="ARBA" id="ARBA00022490"/>
    </source>
</evidence>
<keyword evidence="10" id="KW-1185">Reference proteome</keyword>
<evidence type="ECO:0000256" key="7">
    <source>
        <dbReference type="SAM" id="MobiDB-lite"/>
    </source>
</evidence>
<dbReference type="EMBL" id="CAXAMM010005780">
    <property type="protein sequence ID" value="CAK9008556.1"/>
    <property type="molecule type" value="Genomic_DNA"/>
</dbReference>
<proteinExistence type="inferred from homology"/>
<name>A0ABP0J2H3_9DINO</name>
<evidence type="ECO:0000256" key="4">
    <source>
        <dbReference type="ARBA" id="ARBA00023273"/>
    </source>
</evidence>
<dbReference type="PANTHER" id="PTHR22455">
    <property type="entry name" value="CILIA- AND FLAGELLA-ASSOCIATED PROTEIN 91"/>
    <property type="match status" value="1"/>
</dbReference>
<evidence type="ECO:0000313" key="10">
    <source>
        <dbReference type="Proteomes" id="UP001642464"/>
    </source>
</evidence>